<feature type="domain" description="Mannosylglycerate hydrolase MGH1-like glycoside hydrolase" evidence="4">
    <location>
        <begin position="45"/>
        <end position="436"/>
    </location>
</feature>
<evidence type="ECO:0000259" key="4">
    <source>
        <dbReference type="Pfam" id="PF22422"/>
    </source>
</evidence>
<evidence type="ECO:0000256" key="2">
    <source>
        <dbReference type="ARBA" id="ARBA00022801"/>
    </source>
</evidence>
<dbReference type="PANTHER" id="PTHR10412:SF11">
    <property type="entry name" value="MANNOSYL-OLIGOSACCHARIDE GLUCOSIDASE"/>
    <property type="match status" value="1"/>
</dbReference>
<dbReference type="PANTHER" id="PTHR10412">
    <property type="entry name" value="MANNOSYL-OLIGOSACCHARIDE GLUCOSIDASE"/>
    <property type="match status" value="1"/>
</dbReference>
<dbReference type="RefSeq" id="WP_246568360.1">
    <property type="nucleotide sequence ID" value="NZ_AP023359.1"/>
</dbReference>
<dbReference type="Gene3D" id="1.50.10.10">
    <property type="match status" value="1"/>
</dbReference>
<dbReference type="GO" id="GO:0009311">
    <property type="term" value="P:oligosaccharide metabolic process"/>
    <property type="evidence" value="ECO:0007669"/>
    <property type="project" value="InterPro"/>
</dbReference>
<sequence>MNRLTAVSPAPHPLSEDDESLWRTATEVLDANWRTDHTVPSGTLYPHQWSWDSAFISIGLAHIAPDRAWRDLRSLFEAQWPDGRVPHIVFDLGVAERDYFPGPDFWDVPAMSGRPPRFSTGLVQPPAHALAAWEVYRRAPGDASAEELRRLYPRLVALQDYLIGSRGVSGTGLASIVHPWESGLDNSPSWDMALANVTADESLLLRYERQDLKRAAADHRPTNDDYARYIAIAATYRNGGYSDVDLVDRHLFVVECPAYNSLLGAAEHALARIAAVVGADPAPHRERAATITRSIVERLYDPESGTFRSLDLKTGKLSTQRCVNGLFPLILGDLPRDIVAQVVAEAESARFGINEMMPIPSSDRTADSFDANRYWRGPVWINANWLLARGLAAHGYAGHAATLRTAMLDLVRRSGYYEYFHPITGNGIGAGAFSWTAALVLDMLAEVGPRIGDPGTTRMSRTR</sequence>
<dbReference type="EMBL" id="AP023359">
    <property type="protein sequence ID" value="BCJ64223.1"/>
    <property type="molecule type" value="Genomic_DNA"/>
</dbReference>
<dbReference type="InterPro" id="IPR004888">
    <property type="entry name" value="Glycoside_hydrolase_63"/>
</dbReference>
<reference evidence="5" key="1">
    <citation type="submission" date="2020-08" db="EMBL/GenBank/DDBJ databases">
        <title>Whole genome shotgun sequence of Polymorphospora rubra NBRC 101157.</title>
        <authorList>
            <person name="Komaki H."/>
            <person name="Tamura T."/>
        </authorList>
    </citation>
    <scope>NUCLEOTIDE SEQUENCE</scope>
    <source>
        <strain evidence="5">NBRC 101157</strain>
    </source>
</reference>
<dbReference type="InterPro" id="IPR012341">
    <property type="entry name" value="6hp_glycosidase-like_sf"/>
</dbReference>
<keyword evidence="2" id="KW-0378">Hydrolase</keyword>
<evidence type="ECO:0000256" key="3">
    <source>
        <dbReference type="ARBA" id="ARBA00023295"/>
    </source>
</evidence>
<accession>A0A810MX90</accession>
<proteinExistence type="inferred from homology"/>
<keyword evidence="6" id="KW-1185">Reference proteome</keyword>
<evidence type="ECO:0000313" key="5">
    <source>
        <dbReference type="EMBL" id="BCJ64223.1"/>
    </source>
</evidence>
<organism evidence="5 6">
    <name type="scientific">Polymorphospora rubra</name>
    <dbReference type="NCBI Taxonomy" id="338584"/>
    <lineage>
        <taxon>Bacteria</taxon>
        <taxon>Bacillati</taxon>
        <taxon>Actinomycetota</taxon>
        <taxon>Actinomycetes</taxon>
        <taxon>Micromonosporales</taxon>
        <taxon>Micromonosporaceae</taxon>
        <taxon>Polymorphospora</taxon>
    </lineage>
</organism>
<gene>
    <name evidence="5" type="ORF">Prubr_12440</name>
</gene>
<comment type="similarity">
    <text evidence="1">Belongs to the glycosyl hydrolase 63 family.</text>
</comment>
<dbReference type="Proteomes" id="UP000680866">
    <property type="component" value="Chromosome"/>
</dbReference>
<dbReference type="SUPFAM" id="SSF48208">
    <property type="entry name" value="Six-hairpin glycosidases"/>
    <property type="match status" value="1"/>
</dbReference>
<dbReference type="AlphaFoldDB" id="A0A810MX90"/>
<dbReference type="InterPro" id="IPR054491">
    <property type="entry name" value="MGH1-like_GH"/>
</dbReference>
<dbReference type="InterPro" id="IPR008928">
    <property type="entry name" value="6-hairpin_glycosidase_sf"/>
</dbReference>
<keyword evidence="3" id="KW-0326">Glycosidase</keyword>
<dbReference type="Pfam" id="PF22422">
    <property type="entry name" value="MGH1-like_GH"/>
    <property type="match status" value="1"/>
</dbReference>
<dbReference type="GO" id="GO:0004573">
    <property type="term" value="F:Glc3Man9GlcNAc2 oligosaccharide glucosidase activity"/>
    <property type="evidence" value="ECO:0007669"/>
    <property type="project" value="InterPro"/>
</dbReference>
<dbReference type="GO" id="GO:0006487">
    <property type="term" value="P:protein N-linked glycosylation"/>
    <property type="evidence" value="ECO:0007669"/>
    <property type="project" value="TreeGrafter"/>
</dbReference>
<evidence type="ECO:0000313" key="6">
    <source>
        <dbReference type="Proteomes" id="UP000680866"/>
    </source>
</evidence>
<protein>
    <recommendedName>
        <fullName evidence="4">Mannosylglycerate hydrolase MGH1-like glycoside hydrolase domain-containing protein</fullName>
    </recommendedName>
</protein>
<name>A0A810MX90_9ACTN</name>
<dbReference type="KEGG" id="pry:Prubr_12440"/>
<evidence type="ECO:0000256" key="1">
    <source>
        <dbReference type="ARBA" id="ARBA00010833"/>
    </source>
</evidence>